<reference evidence="1" key="1">
    <citation type="submission" date="2011-06" db="EMBL/GenBank/DDBJ databases">
        <title>The Genome Sequence of Fusarium oxysporum Fo47.</title>
        <authorList>
            <consortium name="The Broad Institute Genome Sequencing Platform"/>
            <person name="Ma L.-J."/>
            <person name="Gale L.R."/>
            <person name="Schwartz D.C."/>
            <person name="Zhou S."/>
            <person name="Corby-Kistler H."/>
            <person name="Young S.K."/>
            <person name="Zeng Q."/>
            <person name="Gargeya S."/>
            <person name="Fitzgerald M."/>
            <person name="Haas B."/>
            <person name="Abouelleil A."/>
            <person name="Alvarado L."/>
            <person name="Arachchi H.M."/>
            <person name="Berlin A."/>
            <person name="Brown A."/>
            <person name="Chapman S.B."/>
            <person name="Chen Z."/>
            <person name="Dunbar C."/>
            <person name="Freedman E."/>
            <person name="Gearin G."/>
            <person name="Gellesch M."/>
            <person name="Goldberg J."/>
            <person name="Griggs A."/>
            <person name="Gujja S."/>
            <person name="Heiman D."/>
            <person name="Howarth C."/>
            <person name="Larson L."/>
            <person name="Lui A."/>
            <person name="MacDonald P.J.P."/>
            <person name="Mehta T."/>
            <person name="Montmayeur A."/>
            <person name="Murphy C."/>
            <person name="Neiman D."/>
            <person name="Pearson M."/>
            <person name="Priest M."/>
            <person name="Roberts A."/>
            <person name="Saif S."/>
            <person name="Shea T."/>
            <person name="Shenoy N."/>
            <person name="Sisk P."/>
            <person name="Stolte C."/>
            <person name="Sykes S."/>
            <person name="Wortman J."/>
            <person name="Nusbaum C."/>
            <person name="Birren B."/>
        </authorList>
    </citation>
    <scope>NUCLEOTIDE SEQUENCE [LARGE SCALE GENOMIC DNA]</scope>
    <source>
        <strain evidence="1">Fo47</strain>
    </source>
</reference>
<reference evidence="1" key="2">
    <citation type="submission" date="2012-06" db="EMBL/GenBank/DDBJ databases">
        <title>Annotation of the Genome Sequence of Fusarium oxysporum Fo47.</title>
        <authorList>
            <consortium name="The Broad Institute Genomics Platform"/>
            <person name="Ma L.-J."/>
            <person name="Corby-Kistler H."/>
            <person name="Broz K."/>
            <person name="Gale L.R."/>
            <person name="Jonkers W."/>
            <person name="O'Donnell K."/>
            <person name="Ploetz R."/>
            <person name="Steinberg C."/>
            <person name="Schwartz D.C."/>
            <person name="VanEtten H."/>
            <person name="Zhou S."/>
            <person name="Young S.K."/>
            <person name="Zeng Q."/>
            <person name="Gargeya S."/>
            <person name="Fitzgerald M."/>
            <person name="Abouelleil A."/>
            <person name="Alvarado L."/>
            <person name="Chapman S.B."/>
            <person name="Gainer-Dewar J."/>
            <person name="Goldberg J."/>
            <person name="Griggs A."/>
            <person name="Gujja S."/>
            <person name="Hansen M."/>
            <person name="Howarth C."/>
            <person name="Imamovic A."/>
            <person name="Ireland A."/>
            <person name="Larimer J."/>
            <person name="McCowan C."/>
            <person name="Murphy C."/>
            <person name="Pearson M."/>
            <person name="Poon T.W."/>
            <person name="Priest M."/>
            <person name="Roberts A."/>
            <person name="Saif S."/>
            <person name="Shea T."/>
            <person name="Sykes S."/>
            <person name="Wortman J."/>
            <person name="Nusbaum C."/>
            <person name="Birren B."/>
        </authorList>
    </citation>
    <scope>NUCLEOTIDE SEQUENCE</scope>
    <source>
        <strain evidence="1">Fo47</strain>
    </source>
</reference>
<protein>
    <submittedName>
        <fullName evidence="1">Uncharacterized protein</fullName>
    </submittedName>
</protein>
<proteinExistence type="predicted"/>
<dbReference type="HOGENOM" id="CLU_3392343_0_0_1"/>
<dbReference type="AlphaFoldDB" id="W9JPL2"/>
<accession>W9JPL2</accession>
<organism evidence="1">
    <name type="scientific">Fusarium oxysporum Fo47</name>
    <dbReference type="NCBI Taxonomy" id="660027"/>
    <lineage>
        <taxon>Eukaryota</taxon>
        <taxon>Fungi</taxon>
        <taxon>Dikarya</taxon>
        <taxon>Ascomycota</taxon>
        <taxon>Pezizomycotina</taxon>
        <taxon>Sordariomycetes</taxon>
        <taxon>Hypocreomycetidae</taxon>
        <taxon>Hypocreales</taxon>
        <taxon>Nectriaceae</taxon>
        <taxon>Fusarium</taxon>
        <taxon>Fusarium oxysporum species complex</taxon>
    </lineage>
</organism>
<dbReference type="VEuPathDB" id="FungiDB:FOZG_15671"/>
<dbReference type="EMBL" id="JH717908">
    <property type="protein sequence ID" value="EWZ31263.1"/>
    <property type="molecule type" value="Genomic_DNA"/>
</dbReference>
<name>W9JPL2_FUSOX</name>
<evidence type="ECO:0000313" key="1">
    <source>
        <dbReference type="EMBL" id="EWZ31263.1"/>
    </source>
</evidence>
<gene>
    <name evidence="1" type="ORF">FOZG_15671</name>
</gene>
<sequence length="32" mass="3451">MSKKAAAFINRSMSEGYVRDDNVCAARSGTTL</sequence>
<dbReference type="Proteomes" id="UP000030766">
    <property type="component" value="Unassembled WGS sequence"/>
</dbReference>